<organism evidence="1">
    <name type="scientific">Agrobacterium rosae</name>
    <dbReference type="NCBI Taxonomy" id="1972867"/>
    <lineage>
        <taxon>Bacteria</taxon>
        <taxon>Pseudomonadati</taxon>
        <taxon>Pseudomonadota</taxon>
        <taxon>Alphaproteobacteria</taxon>
        <taxon>Hyphomicrobiales</taxon>
        <taxon>Rhizobiaceae</taxon>
        <taxon>Rhizobium/Agrobacterium group</taxon>
        <taxon>Agrobacterium</taxon>
    </lineage>
</organism>
<dbReference type="EMBL" id="JAVRAF010000001">
    <property type="protein sequence ID" value="MDX8301480.1"/>
    <property type="molecule type" value="Genomic_DNA"/>
</dbReference>
<dbReference type="InterPro" id="IPR006522">
    <property type="entry name" value="Phage_virion_morphogenesis"/>
</dbReference>
<dbReference type="Pfam" id="PF05069">
    <property type="entry name" value="Phage_tail_S"/>
    <property type="match status" value="1"/>
</dbReference>
<protein>
    <submittedName>
        <fullName evidence="1">Phage virion morphogenesis protein</fullName>
    </submittedName>
</protein>
<dbReference type="RefSeq" id="WP_320202460.1">
    <property type="nucleotide sequence ID" value="NZ_CP192781.1"/>
</dbReference>
<proteinExistence type="predicted"/>
<accession>A0AAW9FEU9</accession>
<evidence type="ECO:0000313" key="1">
    <source>
        <dbReference type="EMBL" id="MDX8301480.1"/>
    </source>
</evidence>
<sequence>MAGDFIKVEDTEVIEALQRLYAAAGNLAPVYKNIGEYETSATKSRFLEEKDPDGVAWQELNPLYATTKKGPGKLRGETRSLSSIIYQVADDGVEIGSNAVYARIHNEGGVIKPKNASALVFSMGGQTFRVKSVTMPKRTFLGFSNSDIVEIQAIIEDHFQDASVGN</sequence>
<name>A0AAW9FEU9_9HYPH</name>
<dbReference type="NCBIfam" id="TIGR01635">
    <property type="entry name" value="tail_comp_S"/>
    <property type="match status" value="1"/>
</dbReference>
<gene>
    <name evidence="1" type="ORF">RMR22_04435</name>
</gene>
<dbReference type="AlphaFoldDB" id="A0AAW9FEU9"/>
<reference evidence="1" key="1">
    <citation type="journal article" date="2023" name="Phytobiomes J">
        <title>Deciphering the key players within the bacterial microbiota associated with aerial crown gall tumors on rhododendron: Insights into the gallobiome.</title>
        <authorList>
            <person name="Kuzmanovic N."/>
            <person name="Nesme J."/>
            <person name="Wolf J."/>
            <person name="Neumann-Schaal M."/>
            <person name="Petersen J."/>
            <person name="Fernandez-Gnecco G."/>
            <person name="Sproeer C."/>
            <person name="Bunk B."/>
            <person name="Overmann J."/>
            <person name="Sorensen S.J."/>
            <person name="Idczak E."/>
            <person name="Smalla K."/>
        </authorList>
    </citation>
    <scope>NUCLEOTIDE SEQUENCE</scope>
    <source>
        <strain evidence="1">Rho-11.1</strain>
    </source>
</reference>
<comment type="caution">
    <text evidence="1">The sequence shown here is derived from an EMBL/GenBank/DDBJ whole genome shotgun (WGS) entry which is preliminary data.</text>
</comment>